<accession>A0A0V0QRA2</accession>
<dbReference type="EMBL" id="LDAU01000114">
    <property type="protein sequence ID" value="KRX04501.1"/>
    <property type="molecule type" value="Genomic_DNA"/>
</dbReference>
<dbReference type="InterPro" id="IPR009091">
    <property type="entry name" value="RCC1/BLIP-II"/>
</dbReference>
<sequence length="2024" mass="238477">MSDVIYFGSNQGKPHLKEDIKDPQKILKVQFLLKPEDANDFKNAPINKSYHKFLKKNRKDKKIIKQVHEQVNYLRFVRVQCGEDFTCLIDVLDRLWVFGSGNKGQLGYNELDQGMLKNPICLSQNLPGKGKKLFQKISCGIDYFIGVTKDNQLYSWGNGAQRKLGEDHIEEDNQIQYPQNMMDKIEKAINEYEEAQIQKAQNKKSDIDYQTTLKTLNSSLDSHREKIQISSIDEVYAGYTHTYVKMTHSQSSKPVYVGFGYDFRGKIGINNYEEALIAPRLIKSLSILNIKGIAISKYHCIAWLKNGSVFTWGDGTDGQLGHPIDVKEGFHFKKIIPYPKLVEKLSNEFVIEGSAGVSYSLVLTNKGTLYEWGKGTYLQQSNEVPKLIDRLVPRKITIKSWIKTLKCDYCSSKLKKRSNFSQEDILQEIQFQHMCQIQMKNKTENCCICNQNLDSVDYYKCSNLECLKDDFKVCPACMEKGEHNIRSYFQCQMCKWKLSSLSEDLENQHKQQILCQKKKSLCQVCGLEANQENINDFCCFKFCNNLNCKNYENEIIFDVCKECMKKGENGKRISNKPYSCDECIGKLQKSTFKLISEKIKSSNIMCCICQRQQDNNQAIFYCDCKSEGFFVCEECNKIGDIREIFEIKFIKIACGATHNAVISNTQQLYTWGDNTDGCLGHVVLDKSENYIKKIYNDVYKPTIVQQYKHLSIYDVSCGKNQTVILTTNVNDLYYHSQYYKNYMNQILQNQKKIQQELVIQHKQREELGNIQKRMQTNKYVENYKNILAKPENLIAFQKKQKEIKLDFLTYEELYGRNQHEFEEESGFSQKKKYIESERKIKEITYYNIDNIENNRSPRSPLRKQEKQYSQLVKNKTSYNQTNFTQSNLQGKSYFQIETFRSQDNLVKTRQSLADIKNQNQFSKNFKNTDENMHKKNSSVYKDLIESSHNLLNYIDHKIKQDNEEQKFNNMKKNKYNILLKEQIENNLTPKSGNNRYQQQNMQGFNDYVDKNKKQFNQNKFVEKLSSQNPHRQTNFSYTFFDKNNLPNEVQFSDKEIGLYSTTHNFFKKVHGITKADKSEINTELQSQQMLQSQNKDQNPVINLIDSKDVDSDQSYQQYMENRDILEKLRSDSELFTEDLNQSVNSNEFQSQKFNQNQQYLGSNPQYLDLEKQVIKNNQQKQYNTSIQEHGKNNEKESSPLQIQNQLSSTKQTQQIQFQIEKEALQSRKLSNMNYLQLRNYNTHQEEIDDEKKCLPDKSQQITDEYELIEHNGAKFALIKFYNPETEKIMLYKLGLDKNYVPLELNELEKIDPIKPPFELRDIIGSEIEETNFDNLSKMQIDEIENNINKIKNIPLSMYRGYNQQEIVKIIQSESELSRYEYLQIINKQNQQKFIDYLMSDPQIKYMDPQSIREKLNVENEVAKNQRQMGIFERIKQKKMENINALAQEEPHIKYELFTRIQQIANQIYLARSMNREELLKKIKKIPKGYKKPLNQEEKVKKLQEQGQKLHQKIEKAQEYKEKILKEKSDVSILTKDQRENINKEERIRKYYFQKIVPVATTLNLFQFLGCIKNMAVEGLNNEREMLFNNIKARIIQKKMKETTLNNIAAFKSQGTQNSMSSNRNKTSQRLKKQQSSASVVLKQINEQQQYQQQKQKNKFQQPQNLQIKDKQLQQNGLSNDKQVQHQFYNNYEFSEIQKELDRQIKRLTVNQGSKSSKHFDMKLELMPQNLNLQVIDQNQDKQKLLEELVPRHAMEFKQNNVEQIQLQLPGNQDNNNNKFNNQQRKIKKNQQLELNLNEPVLPFMSGSHKLPPEFRVTINTNIHQHIFQEAVGTEIKIKNQVMMHEFIRQKKQFQEELDNYYKSLYQFCQDNKKEINMERARILLLSDPSVLKQAFNKIMEEEVCKQIKKNELKQKKGQKVSWKDKLAELGQDDHLPFGNLRTLIAQSMPGINKQPTFNLKINDRSCKELLVNYHKRFDVAYRHICKQYQKRKIETIINLNQNQKKEGKQKINVNKNLQKQLKNV</sequence>
<proteinExistence type="predicted"/>
<reference evidence="4 5" key="1">
    <citation type="journal article" date="2015" name="Sci. Rep.">
        <title>Genome of the facultative scuticociliatosis pathogen Pseudocohnilembus persalinus provides insight into its virulence through horizontal gene transfer.</title>
        <authorList>
            <person name="Xiong J."/>
            <person name="Wang G."/>
            <person name="Cheng J."/>
            <person name="Tian M."/>
            <person name="Pan X."/>
            <person name="Warren A."/>
            <person name="Jiang C."/>
            <person name="Yuan D."/>
            <person name="Miao W."/>
        </authorList>
    </citation>
    <scope>NUCLEOTIDE SEQUENCE [LARGE SCALE GENOMIC DNA]</scope>
    <source>
        <strain evidence="4">36N120E</strain>
    </source>
</reference>
<evidence type="ECO:0000256" key="2">
    <source>
        <dbReference type="PROSITE-ProRule" id="PRU00235"/>
    </source>
</evidence>
<protein>
    <submittedName>
        <fullName evidence="4">Regulator of chromosome condensation 1/beta-lactamase-inhibitor protein II</fullName>
    </submittedName>
</protein>
<dbReference type="InterPro" id="IPR000408">
    <property type="entry name" value="Reg_chr_condens"/>
</dbReference>
<feature type="compositionally biased region" description="Polar residues" evidence="3">
    <location>
        <begin position="1610"/>
        <end position="1625"/>
    </location>
</feature>
<feature type="repeat" description="RCC1" evidence="2">
    <location>
        <begin position="93"/>
        <end position="150"/>
    </location>
</feature>
<evidence type="ECO:0000313" key="5">
    <source>
        <dbReference type="Proteomes" id="UP000054937"/>
    </source>
</evidence>
<feature type="repeat" description="RCC1" evidence="2">
    <location>
        <begin position="666"/>
        <end position="728"/>
    </location>
</feature>
<keyword evidence="1" id="KW-0677">Repeat</keyword>
<dbReference type="OrthoDB" id="61110at2759"/>
<keyword evidence="5" id="KW-1185">Reference proteome</keyword>
<dbReference type="SUPFAM" id="SSF50985">
    <property type="entry name" value="RCC1/BLIP-II"/>
    <property type="match status" value="2"/>
</dbReference>
<organism evidence="4 5">
    <name type="scientific">Pseudocohnilembus persalinus</name>
    <name type="common">Ciliate</name>
    <dbReference type="NCBI Taxonomy" id="266149"/>
    <lineage>
        <taxon>Eukaryota</taxon>
        <taxon>Sar</taxon>
        <taxon>Alveolata</taxon>
        <taxon>Ciliophora</taxon>
        <taxon>Intramacronucleata</taxon>
        <taxon>Oligohymenophorea</taxon>
        <taxon>Scuticociliatia</taxon>
        <taxon>Philasterida</taxon>
        <taxon>Pseudocohnilembidae</taxon>
        <taxon>Pseudocohnilembus</taxon>
    </lineage>
</organism>
<gene>
    <name evidence="4" type="ORF">PPERSA_04316</name>
</gene>
<dbReference type="InParanoid" id="A0A0V0QRA2"/>
<dbReference type="OMA" id="KMENINA"/>
<dbReference type="Gene3D" id="2.130.10.30">
    <property type="entry name" value="Regulator of chromosome condensation 1/beta-lactamase-inhibitor protein II"/>
    <property type="match status" value="3"/>
</dbReference>
<comment type="caution">
    <text evidence="4">The sequence shown here is derived from an EMBL/GenBank/DDBJ whole genome shotgun (WGS) entry which is preliminary data.</text>
</comment>
<evidence type="ECO:0000313" key="4">
    <source>
        <dbReference type="EMBL" id="KRX04501.1"/>
    </source>
</evidence>
<evidence type="ECO:0000256" key="1">
    <source>
        <dbReference type="ARBA" id="ARBA00022737"/>
    </source>
</evidence>
<dbReference type="Proteomes" id="UP000054937">
    <property type="component" value="Unassembled WGS sequence"/>
</dbReference>
<dbReference type="PANTHER" id="PTHR22872">
    <property type="entry name" value="BTK-BINDING PROTEIN-RELATED"/>
    <property type="match status" value="1"/>
</dbReference>
<dbReference type="InterPro" id="IPR051625">
    <property type="entry name" value="Signaling_Regulatory_Domain"/>
</dbReference>
<dbReference type="PROSITE" id="PS50012">
    <property type="entry name" value="RCC1_3"/>
    <property type="match status" value="3"/>
</dbReference>
<dbReference type="PANTHER" id="PTHR22872:SF2">
    <property type="entry name" value="INHIBITOR OF BRUTON TYROSINE KINASE"/>
    <property type="match status" value="1"/>
</dbReference>
<evidence type="ECO:0000256" key="3">
    <source>
        <dbReference type="SAM" id="MobiDB-lite"/>
    </source>
</evidence>
<feature type="region of interest" description="Disordered" evidence="3">
    <location>
        <begin position="1610"/>
        <end position="1632"/>
    </location>
</feature>
<feature type="repeat" description="RCC1" evidence="2">
    <location>
        <begin position="307"/>
        <end position="366"/>
    </location>
</feature>
<dbReference type="Pfam" id="PF00415">
    <property type="entry name" value="RCC1"/>
    <property type="match status" value="2"/>
</dbReference>
<name>A0A0V0QRA2_PSEPJ</name>